<proteinExistence type="predicted"/>
<keyword evidence="2" id="KW-0732">Signal</keyword>
<feature type="chain" id="PRO_5040744906" description="Secreted protein" evidence="2">
    <location>
        <begin position="21"/>
        <end position="119"/>
    </location>
</feature>
<evidence type="ECO:0000313" key="4">
    <source>
        <dbReference type="Proteomes" id="UP001165080"/>
    </source>
</evidence>
<feature type="region of interest" description="Disordered" evidence="1">
    <location>
        <begin position="77"/>
        <end position="108"/>
    </location>
</feature>
<organism evidence="3 4">
    <name type="scientific">Pleodorina starrii</name>
    <dbReference type="NCBI Taxonomy" id="330485"/>
    <lineage>
        <taxon>Eukaryota</taxon>
        <taxon>Viridiplantae</taxon>
        <taxon>Chlorophyta</taxon>
        <taxon>core chlorophytes</taxon>
        <taxon>Chlorophyceae</taxon>
        <taxon>CS clade</taxon>
        <taxon>Chlamydomonadales</taxon>
        <taxon>Volvocaceae</taxon>
        <taxon>Pleodorina</taxon>
    </lineage>
</organism>
<feature type="signal peptide" evidence="2">
    <location>
        <begin position="1"/>
        <end position="20"/>
    </location>
</feature>
<accession>A0A9W6BX69</accession>
<dbReference type="EMBL" id="BRXU01000028">
    <property type="protein sequence ID" value="GLC59497.1"/>
    <property type="molecule type" value="Genomic_DNA"/>
</dbReference>
<comment type="caution">
    <text evidence="3">The sequence shown here is derived from an EMBL/GenBank/DDBJ whole genome shotgun (WGS) entry which is preliminary data.</text>
</comment>
<sequence>MYGQARWGWLVGAAGNTARACMLSAGWLHTVSCGSGSSWRWRQLELAAAAAGDLIRWPQLWRGRGLDGAGYLPLLSSPPGSGGEARGGTSLCSTDGRHAQHTVAGTQPRLPALSSFPLT</sequence>
<evidence type="ECO:0000256" key="2">
    <source>
        <dbReference type="SAM" id="SignalP"/>
    </source>
</evidence>
<name>A0A9W6BX69_9CHLO</name>
<protein>
    <recommendedName>
        <fullName evidence="5">Secreted protein</fullName>
    </recommendedName>
</protein>
<reference evidence="3 4" key="1">
    <citation type="journal article" date="2023" name="Commun. Biol.">
        <title>Reorganization of the ancestral sex-determining regions during the evolution of trioecy in Pleodorina starrii.</title>
        <authorList>
            <person name="Takahashi K."/>
            <person name="Suzuki S."/>
            <person name="Kawai-Toyooka H."/>
            <person name="Yamamoto K."/>
            <person name="Hamaji T."/>
            <person name="Ootsuki R."/>
            <person name="Yamaguchi H."/>
            <person name="Kawachi M."/>
            <person name="Higashiyama T."/>
            <person name="Nozaki H."/>
        </authorList>
    </citation>
    <scope>NUCLEOTIDE SEQUENCE [LARGE SCALE GENOMIC DNA]</scope>
    <source>
        <strain evidence="3 4">NIES-4479</strain>
    </source>
</reference>
<evidence type="ECO:0008006" key="5">
    <source>
        <dbReference type="Google" id="ProtNLM"/>
    </source>
</evidence>
<evidence type="ECO:0000313" key="3">
    <source>
        <dbReference type="EMBL" id="GLC59497.1"/>
    </source>
</evidence>
<dbReference type="AlphaFoldDB" id="A0A9W6BX69"/>
<dbReference type="Proteomes" id="UP001165080">
    <property type="component" value="Unassembled WGS sequence"/>
</dbReference>
<evidence type="ECO:0000256" key="1">
    <source>
        <dbReference type="SAM" id="MobiDB-lite"/>
    </source>
</evidence>
<keyword evidence="4" id="KW-1185">Reference proteome</keyword>
<gene>
    <name evidence="3" type="primary">PLESTB002284</name>
    <name evidence="3" type="ORF">PLESTB_001493600</name>
</gene>